<reference evidence="1 3" key="1">
    <citation type="submission" date="2019-01" db="EMBL/GenBank/DDBJ databases">
        <title>PMF-metabolizing Aryl O-demethylase.</title>
        <authorList>
            <person name="Kim M."/>
        </authorList>
    </citation>
    <scope>NUCLEOTIDE SEQUENCE [LARGE SCALE GENOMIC DNA]</scope>
    <source>
        <strain evidence="1 3">PMF1</strain>
    </source>
</reference>
<evidence type="ECO:0000313" key="3">
    <source>
        <dbReference type="Proteomes" id="UP000289794"/>
    </source>
</evidence>
<protein>
    <submittedName>
        <fullName evidence="1">Uncharacterized protein</fullName>
    </submittedName>
</protein>
<organism evidence="1 3">
    <name type="scientific">Blautia producta</name>
    <dbReference type="NCBI Taxonomy" id="33035"/>
    <lineage>
        <taxon>Bacteria</taxon>
        <taxon>Bacillati</taxon>
        <taxon>Bacillota</taxon>
        <taxon>Clostridia</taxon>
        <taxon>Lachnospirales</taxon>
        <taxon>Lachnospiraceae</taxon>
        <taxon>Blautia</taxon>
    </lineage>
</organism>
<dbReference type="RefSeq" id="WP_018596666.1">
    <property type="nucleotide sequence ID" value="NZ_AP031416.1"/>
</dbReference>
<reference evidence="2 4" key="2">
    <citation type="submission" date="2019-04" db="EMBL/GenBank/DDBJ databases">
        <authorList>
            <person name="Schori C."/>
            <person name="Ahrens C."/>
        </authorList>
    </citation>
    <scope>NUCLEOTIDE SEQUENCE [LARGE SCALE GENOMIC DNA]</scope>
    <source>
        <strain evidence="2 4">DSM 2950</strain>
    </source>
</reference>
<evidence type="ECO:0000313" key="2">
    <source>
        <dbReference type="EMBL" id="QMW79297.1"/>
    </source>
</evidence>
<sequence length="70" mass="8259">MTRNERIHGLGYCRSCLNETYGLRLKREDVLVYEYIGQCMKCGNTCHIVHRVKKNKVWKLLGSRKLGREC</sequence>
<dbReference type="AlphaFoldDB" id="A0A4P6M2B8"/>
<dbReference type="KEGG" id="bpro:PMF13cell1_03056"/>
<proteinExistence type="predicted"/>
<dbReference type="GeneID" id="75051897"/>
<evidence type="ECO:0000313" key="4">
    <source>
        <dbReference type="Proteomes" id="UP000515789"/>
    </source>
</evidence>
<accession>A0A4P6M2B8</accession>
<dbReference type="EMBL" id="CP039126">
    <property type="protein sequence ID" value="QMW79297.1"/>
    <property type="molecule type" value="Genomic_DNA"/>
</dbReference>
<dbReference type="Proteomes" id="UP000515789">
    <property type="component" value="Chromosome"/>
</dbReference>
<evidence type="ECO:0000313" key="1">
    <source>
        <dbReference type="EMBL" id="QBE97497.1"/>
    </source>
</evidence>
<dbReference type="EMBL" id="CP035945">
    <property type="protein sequence ID" value="QBE97497.1"/>
    <property type="molecule type" value="Genomic_DNA"/>
</dbReference>
<dbReference type="Proteomes" id="UP000289794">
    <property type="component" value="Chromosome"/>
</dbReference>
<gene>
    <name evidence="2" type="ORF">E5259_17770</name>
    <name evidence="1" type="ORF">PMF13cell1_03056</name>
</gene>
<name>A0A4P6M2B8_9FIRM</name>